<sequence>MTLSKLEIQQMLREMNVKFDADETHEELKQRLQKENHSLWLKSVSGSQADDGRDGRIRVRKRKRSVDPPEPLEKRFPERIATAEKSARLPVPPRNNTGTALRARTVEKPEPGKPWKTVADGTQPFNRKKNVFKSVLRRCGMCCEACGKPADKADPSTELRPFYIDPLSQGGEHSVKNMVALCPACCERLENDPSPKLIKELRRKTRSKLYDSLQVIRKTTVRSRGPFPGRRK</sequence>
<gene>
    <name evidence="3" type="ORF">DSCO28_08750</name>
</gene>
<protein>
    <recommendedName>
        <fullName evidence="2">HNH domain-containing protein</fullName>
    </recommendedName>
</protein>
<dbReference type="RefSeq" id="WP_155321303.1">
    <property type="nucleotide sequence ID" value="NZ_AP021876.1"/>
</dbReference>
<dbReference type="KEGG" id="dov:DSCO28_08750"/>
<dbReference type="Pfam" id="PF01844">
    <property type="entry name" value="HNH"/>
    <property type="match status" value="1"/>
</dbReference>
<dbReference type="InterPro" id="IPR003615">
    <property type="entry name" value="HNH_nuc"/>
</dbReference>
<name>A0A5K7ZKZ7_9BACT</name>
<evidence type="ECO:0000313" key="4">
    <source>
        <dbReference type="Proteomes" id="UP000425960"/>
    </source>
</evidence>
<dbReference type="Proteomes" id="UP000425960">
    <property type="component" value="Chromosome"/>
</dbReference>
<evidence type="ECO:0000313" key="3">
    <source>
        <dbReference type="EMBL" id="BBO80309.1"/>
    </source>
</evidence>
<feature type="compositionally biased region" description="Basic and acidic residues" evidence="1">
    <location>
        <begin position="65"/>
        <end position="87"/>
    </location>
</feature>
<dbReference type="GO" id="GO:0004519">
    <property type="term" value="F:endonuclease activity"/>
    <property type="evidence" value="ECO:0007669"/>
    <property type="project" value="InterPro"/>
</dbReference>
<dbReference type="AlphaFoldDB" id="A0A5K7ZKZ7"/>
<reference evidence="3 4" key="1">
    <citation type="submission" date="2019-11" db="EMBL/GenBank/DDBJ databases">
        <title>Comparative genomics of hydrocarbon-degrading Desulfosarcina strains.</title>
        <authorList>
            <person name="Watanabe M."/>
            <person name="Kojima H."/>
            <person name="Fukui M."/>
        </authorList>
    </citation>
    <scope>NUCLEOTIDE SEQUENCE [LARGE SCALE GENOMIC DNA]</scope>
    <source>
        <strain evidence="3 4">28bB2T</strain>
    </source>
</reference>
<evidence type="ECO:0000256" key="1">
    <source>
        <dbReference type="SAM" id="MobiDB-lite"/>
    </source>
</evidence>
<dbReference type="EMBL" id="AP021876">
    <property type="protein sequence ID" value="BBO80309.1"/>
    <property type="molecule type" value="Genomic_DNA"/>
</dbReference>
<dbReference type="InterPro" id="IPR002711">
    <property type="entry name" value="HNH"/>
</dbReference>
<dbReference type="GO" id="GO:0003676">
    <property type="term" value="F:nucleic acid binding"/>
    <property type="evidence" value="ECO:0007669"/>
    <property type="project" value="InterPro"/>
</dbReference>
<dbReference type="Gene3D" id="1.10.30.50">
    <property type="match status" value="1"/>
</dbReference>
<dbReference type="GO" id="GO:0008270">
    <property type="term" value="F:zinc ion binding"/>
    <property type="evidence" value="ECO:0007669"/>
    <property type="project" value="InterPro"/>
</dbReference>
<organism evidence="3 4">
    <name type="scientific">Desulfosarcina ovata subsp. sediminis</name>
    <dbReference type="NCBI Taxonomy" id="885957"/>
    <lineage>
        <taxon>Bacteria</taxon>
        <taxon>Pseudomonadati</taxon>
        <taxon>Thermodesulfobacteriota</taxon>
        <taxon>Desulfobacteria</taxon>
        <taxon>Desulfobacterales</taxon>
        <taxon>Desulfosarcinaceae</taxon>
        <taxon>Desulfosarcina</taxon>
    </lineage>
</organism>
<accession>A0A5K7ZKZ7</accession>
<proteinExistence type="predicted"/>
<feature type="region of interest" description="Disordered" evidence="1">
    <location>
        <begin position="34"/>
        <end position="99"/>
    </location>
</feature>
<feature type="domain" description="HNH" evidence="2">
    <location>
        <begin position="143"/>
        <end position="185"/>
    </location>
</feature>
<dbReference type="CDD" id="cd00085">
    <property type="entry name" value="HNHc"/>
    <property type="match status" value="1"/>
</dbReference>
<evidence type="ECO:0000259" key="2">
    <source>
        <dbReference type="Pfam" id="PF01844"/>
    </source>
</evidence>